<feature type="transmembrane region" description="Helical" evidence="14">
    <location>
        <begin position="229"/>
        <end position="251"/>
    </location>
</feature>
<dbReference type="SUPFAM" id="SSF81321">
    <property type="entry name" value="Family A G protein-coupled receptor-like"/>
    <property type="match status" value="1"/>
</dbReference>
<evidence type="ECO:0000256" key="6">
    <source>
        <dbReference type="ARBA" id="ARBA00022989"/>
    </source>
</evidence>
<evidence type="ECO:0000256" key="3">
    <source>
        <dbReference type="ARBA" id="ARBA00022480"/>
    </source>
</evidence>
<comment type="similarity">
    <text evidence="2 12">Belongs to the G-protein coupled receptor T2R family.</text>
</comment>
<evidence type="ECO:0000256" key="11">
    <source>
        <dbReference type="ARBA" id="ARBA00023224"/>
    </source>
</evidence>
<dbReference type="GO" id="GO:0033038">
    <property type="term" value="F:bitter taste receptor activity"/>
    <property type="evidence" value="ECO:0007669"/>
    <property type="project" value="InterPro"/>
</dbReference>
<dbReference type="GO" id="GO:0004930">
    <property type="term" value="F:G protein-coupled receptor activity"/>
    <property type="evidence" value="ECO:0007669"/>
    <property type="project" value="UniProtKB-KW"/>
</dbReference>
<keyword evidence="9 13" id="KW-0675">Receptor</keyword>
<evidence type="ECO:0000313" key="16">
    <source>
        <dbReference type="RefSeq" id="XP_020827796.1"/>
    </source>
</evidence>
<evidence type="ECO:0000256" key="7">
    <source>
        <dbReference type="ARBA" id="ARBA00023040"/>
    </source>
</evidence>
<dbReference type="KEGG" id="pcw:110198043"/>
<evidence type="ECO:0000256" key="1">
    <source>
        <dbReference type="ARBA" id="ARBA00004141"/>
    </source>
</evidence>
<feature type="transmembrane region" description="Helical" evidence="14">
    <location>
        <begin position="12"/>
        <end position="32"/>
    </location>
</feature>
<keyword evidence="8 13" id="KW-0472">Membrane</keyword>
<dbReference type="Gene3D" id="1.20.1070.10">
    <property type="entry name" value="Rhodopsin 7-helix transmembrane proteins"/>
    <property type="match status" value="1"/>
</dbReference>
<protein>
    <recommendedName>
        <fullName evidence="13">Taste receptor type 2</fullName>
    </recommendedName>
</protein>
<dbReference type="PANTHER" id="PTHR11394:SF58">
    <property type="entry name" value="TASTE RECEPTOR TYPE 2 MEMBER 7"/>
    <property type="match status" value="1"/>
</dbReference>
<dbReference type="AlphaFoldDB" id="A0A6P5J9K5"/>
<keyword evidence="7 13" id="KW-0297">G-protein coupled receptor</keyword>
<evidence type="ECO:0000256" key="8">
    <source>
        <dbReference type="ARBA" id="ARBA00023136"/>
    </source>
</evidence>
<dbReference type="PANTHER" id="PTHR11394">
    <property type="entry name" value="TASTE RECEPTOR TYPE 2"/>
    <property type="match status" value="1"/>
</dbReference>
<dbReference type="RefSeq" id="XP_020827796.1">
    <property type="nucleotide sequence ID" value="XM_020972137.1"/>
</dbReference>
<gene>
    <name evidence="16" type="primary">LOC110198043</name>
</gene>
<comment type="subcellular location">
    <subcellularLocation>
        <location evidence="1 13">Membrane</location>
        <topology evidence="1 13">Multi-pass membrane protein</topology>
    </subcellularLocation>
</comment>
<sequence length="305" mass="35025">MSNTVEKICVTVASGEFAVGVLANGFIGMMNCMDWIKTRKFSYLNFMLIGLAISRIGLLGVIASYIFLISFYPSITFSEMRNLHVMWILANNSSAWFSACLNVFYFLKITNFSHPIFLWLKWRIDRGVLSMLLGCGCFSFLTSLTVILSDTFQITCHQENKINLTQKIQEYKSHICPTLIFLNMGGIIPFALSMISCLLLVLSLWRHTWHMQLNAMTSRDLSMEAHVRVMKAMVSFLFFFVLYYAGMFSTLSNFSLRERKLSILFTLVGMAIYPLAHSIILIMAHNRLRLAVLRMLWKLRVCFKG</sequence>
<dbReference type="GO" id="GO:0016020">
    <property type="term" value="C:membrane"/>
    <property type="evidence" value="ECO:0007669"/>
    <property type="project" value="UniProtKB-SubCell"/>
</dbReference>
<dbReference type="CDD" id="cd13950">
    <property type="entry name" value="7tm_TAS2R"/>
    <property type="match status" value="1"/>
</dbReference>
<evidence type="ECO:0000256" key="2">
    <source>
        <dbReference type="ARBA" id="ARBA00007376"/>
    </source>
</evidence>
<dbReference type="Pfam" id="PF05296">
    <property type="entry name" value="TAS2R"/>
    <property type="match status" value="1"/>
</dbReference>
<keyword evidence="4 13" id="KW-0716">Sensory transduction</keyword>
<feature type="transmembrane region" description="Helical" evidence="14">
    <location>
        <begin position="44"/>
        <end position="72"/>
    </location>
</feature>
<evidence type="ECO:0000256" key="14">
    <source>
        <dbReference type="SAM" id="Phobius"/>
    </source>
</evidence>
<feature type="transmembrane region" description="Helical" evidence="14">
    <location>
        <begin position="187"/>
        <end position="208"/>
    </location>
</feature>
<organism evidence="15 16">
    <name type="scientific">Phascolarctos cinereus</name>
    <name type="common">Koala</name>
    <dbReference type="NCBI Taxonomy" id="38626"/>
    <lineage>
        <taxon>Eukaryota</taxon>
        <taxon>Metazoa</taxon>
        <taxon>Chordata</taxon>
        <taxon>Craniata</taxon>
        <taxon>Vertebrata</taxon>
        <taxon>Euteleostomi</taxon>
        <taxon>Mammalia</taxon>
        <taxon>Metatheria</taxon>
        <taxon>Diprotodontia</taxon>
        <taxon>Phascolarctidae</taxon>
        <taxon>Phascolarctos</taxon>
    </lineage>
</organism>
<dbReference type="FunFam" id="1.20.1070.10:FF:000055">
    <property type="entry name" value="Taste receptor type 2"/>
    <property type="match status" value="1"/>
</dbReference>
<proteinExistence type="inferred from homology"/>
<dbReference type="InParanoid" id="A0A6P5J9K5"/>
<dbReference type="GeneID" id="110198043"/>
<evidence type="ECO:0000256" key="9">
    <source>
        <dbReference type="ARBA" id="ARBA00023170"/>
    </source>
</evidence>
<evidence type="ECO:0000256" key="12">
    <source>
        <dbReference type="RuleBase" id="RU004423"/>
    </source>
</evidence>
<reference evidence="16" key="1">
    <citation type="submission" date="2025-08" db="UniProtKB">
        <authorList>
            <consortium name="RefSeq"/>
        </authorList>
    </citation>
    <scope>IDENTIFICATION</scope>
    <source>
        <tissue evidence="16">Spleen</tissue>
    </source>
</reference>
<name>A0A6P5J9K5_PHACI</name>
<evidence type="ECO:0000256" key="4">
    <source>
        <dbReference type="ARBA" id="ARBA00022606"/>
    </source>
</evidence>
<keyword evidence="3 13" id="KW-0919">Taste</keyword>
<keyword evidence="5 13" id="KW-0812">Transmembrane</keyword>
<dbReference type="Proteomes" id="UP000515140">
    <property type="component" value="Unplaced"/>
</dbReference>
<accession>A0A6P5J9K5</accession>
<feature type="transmembrane region" description="Helical" evidence="14">
    <location>
        <begin position="84"/>
        <end position="107"/>
    </location>
</feature>
<evidence type="ECO:0000256" key="13">
    <source>
        <dbReference type="RuleBase" id="RU004424"/>
    </source>
</evidence>
<evidence type="ECO:0000256" key="10">
    <source>
        <dbReference type="ARBA" id="ARBA00023180"/>
    </source>
</evidence>
<keyword evidence="15" id="KW-1185">Reference proteome</keyword>
<keyword evidence="11 13" id="KW-0807">Transducer</keyword>
<evidence type="ECO:0000256" key="5">
    <source>
        <dbReference type="ARBA" id="ARBA00022692"/>
    </source>
</evidence>
<keyword evidence="10" id="KW-0325">Glycoprotein</keyword>
<feature type="transmembrane region" description="Helical" evidence="14">
    <location>
        <begin position="263"/>
        <end position="284"/>
    </location>
</feature>
<keyword evidence="6 14" id="KW-1133">Transmembrane helix</keyword>
<dbReference type="InterPro" id="IPR007960">
    <property type="entry name" value="TAS2R"/>
</dbReference>
<evidence type="ECO:0000313" key="15">
    <source>
        <dbReference type="Proteomes" id="UP000515140"/>
    </source>
</evidence>
<dbReference type="OMA" id="SHYIFFC"/>
<feature type="transmembrane region" description="Helical" evidence="14">
    <location>
        <begin position="128"/>
        <end position="148"/>
    </location>
</feature>